<dbReference type="InterPro" id="IPR013324">
    <property type="entry name" value="RNA_pol_sigma_r3/r4-like"/>
</dbReference>
<evidence type="ECO:0000313" key="2">
    <source>
        <dbReference type="Proteomes" id="UP001527052"/>
    </source>
</evidence>
<dbReference type="EMBL" id="JAMDLZ010000049">
    <property type="protein sequence ID" value="MCY9549625.1"/>
    <property type="molecule type" value="Genomic_DNA"/>
</dbReference>
<accession>A0ABT4EVD0</accession>
<organism evidence="1 2">
    <name type="scientific">Lysinibacillus xylanilyticus</name>
    <dbReference type="NCBI Taxonomy" id="582475"/>
    <lineage>
        <taxon>Bacteria</taxon>
        <taxon>Bacillati</taxon>
        <taxon>Bacillota</taxon>
        <taxon>Bacilli</taxon>
        <taxon>Bacillales</taxon>
        <taxon>Bacillaceae</taxon>
        <taxon>Lysinibacillus</taxon>
    </lineage>
</organism>
<comment type="caution">
    <text evidence="1">The sequence shown here is derived from an EMBL/GenBank/DDBJ whole genome shotgun (WGS) entry which is preliminary data.</text>
</comment>
<proteinExistence type="predicted"/>
<name>A0ABT4EVD0_9BACI</name>
<dbReference type="SUPFAM" id="SSF88659">
    <property type="entry name" value="Sigma3 and sigma4 domains of RNA polymerase sigma factors"/>
    <property type="match status" value="1"/>
</dbReference>
<keyword evidence="2" id="KW-1185">Reference proteome</keyword>
<reference evidence="1 2" key="1">
    <citation type="submission" date="2022-05" db="EMBL/GenBank/DDBJ databases">
        <title>Genome Sequencing of Bee-Associated Microbes.</title>
        <authorList>
            <person name="Dunlap C."/>
        </authorList>
    </citation>
    <scope>NUCLEOTIDE SEQUENCE [LARGE SCALE GENOMIC DNA]</scope>
    <source>
        <strain evidence="1 2">NRRL BD-083</strain>
    </source>
</reference>
<evidence type="ECO:0000313" key="1">
    <source>
        <dbReference type="EMBL" id="MCY9549625.1"/>
    </source>
</evidence>
<dbReference type="RefSeq" id="WP_268639553.1">
    <property type="nucleotide sequence ID" value="NZ_JAMDLZ010000049.1"/>
</dbReference>
<dbReference type="Proteomes" id="UP001527052">
    <property type="component" value="Unassembled WGS sequence"/>
</dbReference>
<gene>
    <name evidence="1" type="ORF">M5W82_22375</name>
</gene>
<sequence length="115" mass="13724">MKHKHSTTLFEHYRQEIKRIAWRLQYKEKVKRKKEVVGDDDFSFKTSNFAPTVESKIFLFQLINTLPSETGRNVIKGIFIEGKTEKELAKDLKMSQQGVNKWKRNMLKQLYQTMN</sequence>
<protein>
    <submittedName>
        <fullName evidence="1">Sigma-70 family RNA polymerase sigma factor</fullName>
    </submittedName>
</protein>